<dbReference type="PANTHER" id="PTHR11226">
    <property type="entry name" value="UDP-GLUCOSE GLYCOPROTEIN:GLUCOSYLTRANSFERASE"/>
    <property type="match status" value="1"/>
</dbReference>
<dbReference type="InterPro" id="IPR029044">
    <property type="entry name" value="Nucleotide-diphossugar_trans"/>
</dbReference>
<dbReference type="GO" id="GO:0018279">
    <property type="term" value="P:protein N-linked glycosylation via asparagine"/>
    <property type="evidence" value="ECO:0007669"/>
    <property type="project" value="TreeGrafter"/>
</dbReference>
<dbReference type="InterPro" id="IPR009448">
    <property type="entry name" value="UDP-g_GGtrans"/>
</dbReference>
<dbReference type="Pfam" id="PF18404">
    <property type="entry name" value="Glyco_transf_24"/>
    <property type="match status" value="1"/>
</dbReference>
<keyword evidence="12" id="KW-1185">Reference proteome</keyword>
<feature type="domain" description="Glucosyltransferase 24 catalytic" evidence="10">
    <location>
        <begin position="1167"/>
        <end position="1433"/>
    </location>
</feature>
<dbReference type="Pfam" id="PF06427">
    <property type="entry name" value="UDP-g_GGTase"/>
    <property type="match status" value="1"/>
</dbReference>
<dbReference type="InterPro" id="IPR040692">
    <property type="entry name" value="UGGT_TRXL_3"/>
</dbReference>
<evidence type="ECO:0000256" key="3">
    <source>
        <dbReference type="ARBA" id="ARBA00022729"/>
    </source>
</evidence>
<feature type="domain" description="UGGT thioredoxin-like" evidence="8">
    <location>
        <begin position="284"/>
        <end position="410"/>
    </location>
</feature>
<dbReference type="InterPro" id="IPR040497">
    <property type="entry name" value="Glyco_transf_24"/>
</dbReference>
<proteinExistence type="predicted"/>
<organism evidence="11 12">
    <name type="scientific">Brettanomyces naardenensis</name>
    <name type="common">Yeast</name>
    <dbReference type="NCBI Taxonomy" id="13370"/>
    <lineage>
        <taxon>Eukaryota</taxon>
        <taxon>Fungi</taxon>
        <taxon>Dikarya</taxon>
        <taxon>Ascomycota</taxon>
        <taxon>Saccharomycotina</taxon>
        <taxon>Pichiomycetes</taxon>
        <taxon>Pichiales</taxon>
        <taxon>Pichiaceae</taxon>
        <taxon>Brettanomyces</taxon>
    </lineage>
</organism>
<keyword evidence="3 6" id="KW-0732">Signal</keyword>
<dbReference type="Pfam" id="PF18400">
    <property type="entry name" value="Thioredoxin_12"/>
    <property type="match status" value="1"/>
</dbReference>
<comment type="cofactor">
    <cofactor evidence="1">
        <name>Ca(2+)</name>
        <dbReference type="ChEBI" id="CHEBI:29108"/>
    </cofactor>
</comment>
<dbReference type="Gene3D" id="3.90.550.10">
    <property type="entry name" value="Spore Coat Polysaccharide Biosynthesis Protein SpsA, Chain A"/>
    <property type="match status" value="1"/>
</dbReference>
<evidence type="ECO:0000256" key="2">
    <source>
        <dbReference type="ARBA" id="ARBA00004319"/>
    </source>
</evidence>
<evidence type="ECO:0000313" key="11">
    <source>
        <dbReference type="EMBL" id="VEU21428.1"/>
    </source>
</evidence>
<evidence type="ECO:0000256" key="1">
    <source>
        <dbReference type="ARBA" id="ARBA00001913"/>
    </source>
</evidence>
<dbReference type="GO" id="GO:0051082">
    <property type="term" value="F:unfolded protein binding"/>
    <property type="evidence" value="ECO:0007669"/>
    <property type="project" value="TreeGrafter"/>
</dbReference>
<dbReference type="Pfam" id="PF18402">
    <property type="entry name" value="Thioredoxin_14"/>
    <property type="match status" value="1"/>
</dbReference>
<feature type="signal peptide" evidence="6">
    <location>
        <begin position="1"/>
        <end position="16"/>
    </location>
</feature>
<dbReference type="InterPro" id="IPR040694">
    <property type="entry name" value="UGGT_TRXL_2"/>
</dbReference>
<evidence type="ECO:0000259" key="8">
    <source>
        <dbReference type="Pfam" id="PF18401"/>
    </source>
</evidence>
<dbReference type="CDD" id="cd06432">
    <property type="entry name" value="GT8_HUGT1_C_like"/>
    <property type="match status" value="1"/>
</dbReference>
<evidence type="ECO:0000256" key="5">
    <source>
        <dbReference type="ARBA" id="ARBA00023180"/>
    </source>
</evidence>
<evidence type="ECO:0000256" key="4">
    <source>
        <dbReference type="ARBA" id="ARBA00022824"/>
    </source>
</evidence>
<dbReference type="Proteomes" id="UP000290900">
    <property type="component" value="Unassembled WGS sequence"/>
</dbReference>
<dbReference type="InParanoid" id="A0A448YKM8"/>
<feature type="chain" id="PRO_5019474155" evidence="6">
    <location>
        <begin position="17"/>
        <end position="1455"/>
    </location>
</feature>
<gene>
    <name evidence="11" type="ORF">BRENAR_LOCUS2161</name>
</gene>
<sequence>MLFLFSILPLIAGVLSLAARQTNNSIDLSIVGSWKTTPFKLNVLESVSSEEPTLYEPLVEKLLGLEVTNEDGEIEVGLKDEYCLTDQQYYSYAMSLVQSNITRSFIDVNLANRVDSPRIEAHYKYFRDFIAPKKHCSSGKAFIIQGSEVYCNPTDVFALKTAESSLDLEPMDHLLGDSKNFYVLYGDFSVDSFREMFSYLYQSMLSGKLSFIWRYIPDETVQDYELLGGYGIDLTLKRTDYIVIDDRGFTEEQQKKLKFEGSDKVVTREEVDEEEDFWEEYKPDVPKLKADDLKDLAIRVSKFVLDLDSSDGKKLELLTGLVEDFPKFAANFAGLHYNDSDLRMLALESLQDSQIDIPDGLYINNAVVPAIKSDMFAVLKILKRELKYTEIFREIGINSSSANSILSTFASYEYNFAKMPYRRYDYSDFSSSIVYFNNIEEDYPYSSLVSAREAYSEEPPLGQIPPARENIYETVFIFDLTDPAKLYYSLAMINQVLSKGVPERVGIVPIASSDLGKRAAEEFLKVSATSGSNAALKFLHELNHYVSTDKLDPKALESLEQPDTKDVKHILRSIRSFQNNFKLGLEPRMVVNGVIFPFDENWQLAIRQLSFDVYHLYESFQRDMIPANMPFRDYLLSGSLKQRVPYLIPDNIQSSQTNFLSVPSLQHILLLDNFTNGVATIVNHKCKSATCYRTLSPKTLTLVGGFDDRNFRHQISEAIKYVEGSNNIKLRIVDLGHTKEFEAFKERLASEGITTALQFLSIVESVGIVASGAENVGKIFGISRNSGIHLILNGRSMDITGYPTVTPEQFDILMEFEGRLRLTPLWKMLKRQKSAQSVGKSVFKDKYDWFEYTTWLLSDTQFKSDEEFVYEGLPRYGTDVLNEALSLHIPAKSDPLIYVSLVIDPVSEGAQKYLSMLSLFEEMDFVDIRIHLRPAAEIESVDIKRLYRGMFKSKARFNGTGAIDRDSLKVAFNDVPEKTLFTLNVDDPQSWTVSIKEANADLDNVKLDLTGPVSGVYELQNILVEGYASDITAPGMRPIGLPVELVNELGQASSDTNIMANFGYLQLKANPGRWTFRIKPDSQGSRIYSLIGLENKDSREVAVQGYPLYILSLNGPTMFPKFTKKPGKEDEYLVEVGEQEDEGKKSLFARIKNSVSFGSKKNNQADINIFTVASGHLYERFLGIMTASVMAHTRHTVKFWLIENYMSPQLKRDLPILAEHYGFKYELVTYKWPSWLRHQREKQRVIWGYKILFLDVLFPQDLDKIIFVDSDQIVRTDMKELVDLDLEGAPYGFTPMGDSRDEMEGFRFWKQGYWKKLLGDKYKYHISALYVVDLDKFRRIAAGDILRHHYQQLSNDPESLSNLDQDLPNNLQDVIKIHSLPQNWLWCETWCSDDSLKDARTIDLCNNPLTKEPKLDRARRQIPEWTTYDDEISLLIRQSTENDSVISEATTHDEL</sequence>
<evidence type="ECO:0000259" key="9">
    <source>
        <dbReference type="Pfam" id="PF18402"/>
    </source>
</evidence>
<dbReference type="STRING" id="13370.A0A448YKM8"/>
<protein>
    <submittedName>
        <fullName evidence="11">DEKNAAC102726</fullName>
    </submittedName>
</protein>
<dbReference type="OrthoDB" id="27683at2759"/>
<dbReference type="UniPathway" id="UPA00378"/>
<dbReference type="InterPro" id="IPR040693">
    <property type="entry name" value="UGGT_TRXL_1"/>
</dbReference>
<evidence type="ECO:0000259" key="7">
    <source>
        <dbReference type="Pfam" id="PF18400"/>
    </source>
</evidence>
<dbReference type="FunCoup" id="A0A448YKM8">
    <property type="interactions" value="492"/>
</dbReference>
<dbReference type="GO" id="GO:0005788">
    <property type="term" value="C:endoplasmic reticulum lumen"/>
    <property type="evidence" value="ECO:0007669"/>
    <property type="project" value="UniProtKB-SubCell"/>
</dbReference>
<accession>A0A448YKM8</accession>
<dbReference type="GO" id="GO:0003980">
    <property type="term" value="F:UDP-glucose:glycoprotein glucosyltransferase activity"/>
    <property type="evidence" value="ECO:0007669"/>
    <property type="project" value="InterPro"/>
</dbReference>
<evidence type="ECO:0000313" key="12">
    <source>
        <dbReference type="Proteomes" id="UP000290900"/>
    </source>
</evidence>
<keyword evidence="4" id="KW-0256">Endoplasmic reticulum</keyword>
<evidence type="ECO:0000256" key="6">
    <source>
        <dbReference type="SAM" id="SignalP"/>
    </source>
</evidence>
<dbReference type="GO" id="GO:0036503">
    <property type="term" value="P:ERAD pathway"/>
    <property type="evidence" value="ECO:0007669"/>
    <property type="project" value="TreeGrafter"/>
</dbReference>
<name>A0A448YKM8_BRENA</name>
<feature type="domain" description="UGGT thioredoxin-like" evidence="9">
    <location>
        <begin position="424"/>
        <end position="646"/>
    </location>
</feature>
<feature type="domain" description="UGGT thioredoxin-like" evidence="7">
    <location>
        <begin position="37"/>
        <end position="220"/>
    </location>
</feature>
<dbReference type="SUPFAM" id="SSF53448">
    <property type="entry name" value="Nucleotide-diphospho-sugar transferases"/>
    <property type="match status" value="1"/>
</dbReference>
<keyword evidence="5" id="KW-0325">Glycoprotein</keyword>
<reference evidence="11 12" key="1">
    <citation type="submission" date="2018-12" db="EMBL/GenBank/DDBJ databases">
        <authorList>
            <person name="Tiukova I."/>
            <person name="Dainat J."/>
        </authorList>
    </citation>
    <scope>NUCLEOTIDE SEQUENCE [LARGE SCALE GENOMIC DNA]</scope>
</reference>
<dbReference type="EMBL" id="CAACVR010000012">
    <property type="protein sequence ID" value="VEU21428.1"/>
    <property type="molecule type" value="Genomic_DNA"/>
</dbReference>
<comment type="subcellular location">
    <subcellularLocation>
        <location evidence="2">Endoplasmic reticulum lumen</location>
    </subcellularLocation>
</comment>
<evidence type="ECO:0000259" key="10">
    <source>
        <dbReference type="Pfam" id="PF18404"/>
    </source>
</evidence>
<dbReference type="PANTHER" id="PTHR11226:SF0">
    <property type="entry name" value="UDP-GLUCOSE:GLYCOPROTEIN GLUCOSYLTRANSFERASE"/>
    <property type="match status" value="1"/>
</dbReference>
<dbReference type="Pfam" id="PF18401">
    <property type="entry name" value="Thioredoxin_13"/>
    <property type="match status" value="1"/>
</dbReference>